<feature type="domain" description="Methyltransferase type 12" evidence="3">
    <location>
        <begin position="180"/>
        <end position="289"/>
    </location>
</feature>
<dbReference type="SUPFAM" id="SSF53335">
    <property type="entry name" value="S-adenosyl-L-methionine-dependent methyltransferases"/>
    <property type="match status" value="1"/>
</dbReference>
<dbReference type="Proteomes" id="UP001610446">
    <property type="component" value="Unassembled WGS sequence"/>
</dbReference>
<dbReference type="InterPro" id="IPR013217">
    <property type="entry name" value="Methyltransf_12"/>
</dbReference>
<dbReference type="Pfam" id="PF08242">
    <property type="entry name" value="Methyltransf_12"/>
    <property type="match status" value="1"/>
</dbReference>
<sequence>MTAIALPNYAWLQRLNALKPSIQIQLTESEATFEEAMVHSAFHFIDASVKQLKHDDQEYWEWHQRVMYDWMAHTVQVGNRGDIRAAAGSERWASETPETKQALLDYLGGTGDASARLMIRVGRHLVQVFRGEMTPLELVTEDNLLSRYYMEYPKLKDRTYKHLREVSEVYARSHPDAKILEIGAGTGGATKVLLQAFDAMVEQTDAEEYPHYTFTDVSTGFFPAAAAKLASWAPDIDFCKLDIERDPEEQGFEPGSFDLVLASLVLHATRSLYRTLTNVRKLLRPGGTLLLIETTRDVADMQLIFGLFEGWWLSEEEDRKMSPNVSTDAWDKVMRETGFTGAEFEIRDCEDAEYQSTSLLVSSASWPL</sequence>
<dbReference type="PANTHER" id="PTHR45681:SF6">
    <property type="entry name" value="POLYKETIDE SYNTHASE 37"/>
    <property type="match status" value="1"/>
</dbReference>
<evidence type="ECO:0000313" key="4">
    <source>
        <dbReference type="EMBL" id="KAL2830150.1"/>
    </source>
</evidence>
<dbReference type="Gene3D" id="3.40.50.150">
    <property type="entry name" value="Vaccinia Virus protein VP39"/>
    <property type="match status" value="1"/>
</dbReference>
<dbReference type="GO" id="GO:0032259">
    <property type="term" value="P:methylation"/>
    <property type="evidence" value="ECO:0007669"/>
    <property type="project" value="UniProtKB-KW"/>
</dbReference>
<reference evidence="4 5" key="1">
    <citation type="submission" date="2024-07" db="EMBL/GenBank/DDBJ databases">
        <title>Section-level genome sequencing and comparative genomics of Aspergillus sections Usti and Cavernicolus.</title>
        <authorList>
            <consortium name="Lawrence Berkeley National Laboratory"/>
            <person name="Nybo J.L."/>
            <person name="Vesth T.C."/>
            <person name="Theobald S."/>
            <person name="Frisvad J.C."/>
            <person name="Larsen T.O."/>
            <person name="Kjaerboelling I."/>
            <person name="Rothschild-Mancinelli K."/>
            <person name="Lyhne E.K."/>
            <person name="Kogle M.E."/>
            <person name="Barry K."/>
            <person name="Clum A."/>
            <person name="Na H."/>
            <person name="Ledsgaard L."/>
            <person name="Lin J."/>
            <person name="Lipzen A."/>
            <person name="Kuo A."/>
            <person name="Riley R."/>
            <person name="Mondo S."/>
            <person name="Labutti K."/>
            <person name="Haridas S."/>
            <person name="Pangalinan J."/>
            <person name="Salamov A.A."/>
            <person name="Simmons B.A."/>
            <person name="Magnuson J.K."/>
            <person name="Chen J."/>
            <person name="Drula E."/>
            <person name="Henrissat B."/>
            <person name="Wiebenga A."/>
            <person name="Lubbers R.J."/>
            <person name="Gomes A.C."/>
            <person name="Makela M.R."/>
            <person name="Stajich J."/>
            <person name="Grigoriev I.V."/>
            <person name="Mortensen U.H."/>
            <person name="De Vries R.P."/>
            <person name="Baker S.E."/>
            <person name="Andersen M.R."/>
        </authorList>
    </citation>
    <scope>NUCLEOTIDE SEQUENCE [LARGE SCALE GENOMIC DNA]</scope>
    <source>
        <strain evidence="4 5">CBS 123904</strain>
    </source>
</reference>
<dbReference type="CDD" id="cd02440">
    <property type="entry name" value="AdoMet_MTases"/>
    <property type="match status" value="1"/>
</dbReference>
<dbReference type="InterPro" id="IPR050444">
    <property type="entry name" value="Polyketide_Synthase"/>
</dbReference>
<accession>A0ABR4IQW7</accession>
<keyword evidence="4" id="KW-0489">Methyltransferase</keyword>
<protein>
    <submittedName>
        <fullName evidence="4">S-adenosyl-L-methionine-dependent methyltransferase</fullName>
    </submittedName>
</protein>
<gene>
    <name evidence="4" type="ORF">BJY01DRAFT_260996</name>
</gene>
<name>A0ABR4IQW7_9EURO</name>
<organism evidence="4 5">
    <name type="scientific">Aspergillus pseudoustus</name>
    <dbReference type="NCBI Taxonomy" id="1810923"/>
    <lineage>
        <taxon>Eukaryota</taxon>
        <taxon>Fungi</taxon>
        <taxon>Dikarya</taxon>
        <taxon>Ascomycota</taxon>
        <taxon>Pezizomycotina</taxon>
        <taxon>Eurotiomycetes</taxon>
        <taxon>Eurotiomycetidae</taxon>
        <taxon>Eurotiales</taxon>
        <taxon>Aspergillaceae</taxon>
        <taxon>Aspergillus</taxon>
        <taxon>Aspergillus subgen. Nidulantes</taxon>
    </lineage>
</organism>
<dbReference type="PANTHER" id="PTHR45681">
    <property type="entry name" value="POLYKETIDE SYNTHASE 44-RELATED"/>
    <property type="match status" value="1"/>
</dbReference>
<dbReference type="InterPro" id="IPR029063">
    <property type="entry name" value="SAM-dependent_MTases_sf"/>
</dbReference>
<dbReference type="EMBL" id="JBFXLU010000312">
    <property type="protein sequence ID" value="KAL2830150.1"/>
    <property type="molecule type" value="Genomic_DNA"/>
</dbReference>
<dbReference type="GO" id="GO:0008168">
    <property type="term" value="F:methyltransferase activity"/>
    <property type="evidence" value="ECO:0007669"/>
    <property type="project" value="UniProtKB-KW"/>
</dbReference>
<comment type="caution">
    <text evidence="4">The sequence shown here is derived from an EMBL/GenBank/DDBJ whole genome shotgun (WGS) entry which is preliminary data.</text>
</comment>
<keyword evidence="5" id="KW-1185">Reference proteome</keyword>
<evidence type="ECO:0000259" key="3">
    <source>
        <dbReference type="Pfam" id="PF08242"/>
    </source>
</evidence>
<evidence type="ECO:0000256" key="1">
    <source>
        <dbReference type="ARBA" id="ARBA00022679"/>
    </source>
</evidence>
<keyword evidence="1" id="KW-0808">Transferase</keyword>
<keyword evidence="2" id="KW-0511">Multifunctional enzyme</keyword>
<evidence type="ECO:0000313" key="5">
    <source>
        <dbReference type="Proteomes" id="UP001610446"/>
    </source>
</evidence>
<evidence type="ECO:0000256" key="2">
    <source>
        <dbReference type="ARBA" id="ARBA00023268"/>
    </source>
</evidence>
<proteinExistence type="predicted"/>